<protein>
    <submittedName>
        <fullName evidence="1">Uncharacterized protein</fullName>
    </submittedName>
</protein>
<evidence type="ECO:0000313" key="1">
    <source>
        <dbReference type="EMBL" id="MCI51569.1"/>
    </source>
</evidence>
<evidence type="ECO:0000313" key="2">
    <source>
        <dbReference type="Proteomes" id="UP000265520"/>
    </source>
</evidence>
<accession>A0A392SSD5</accession>
<comment type="caution">
    <text evidence="1">The sequence shown here is derived from an EMBL/GenBank/DDBJ whole genome shotgun (WGS) entry which is preliminary data.</text>
</comment>
<feature type="non-terminal residue" evidence="1">
    <location>
        <position position="59"/>
    </location>
</feature>
<dbReference type="Proteomes" id="UP000265520">
    <property type="component" value="Unassembled WGS sequence"/>
</dbReference>
<proteinExistence type="predicted"/>
<organism evidence="1 2">
    <name type="scientific">Trifolium medium</name>
    <dbReference type="NCBI Taxonomy" id="97028"/>
    <lineage>
        <taxon>Eukaryota</taxon>
        <taxon>Viridiplantae</taxon>
        <taxon>Streptophyta</taxon>
        <taxon>Embryophyta</taxon>
        <taxon>Tracheophyta</taxon>
        <taxon>Spermatophyta</taxon>
        <taxon>Magnoliopsida</taxon>
        <taxon>eudicotyledons</taxon>
        <taxon>Gunneridae</taxon>
        <taxon>Pentapetalae</taxon>
        <taxon>rosids</taxon>
        <taxon>fabids</taxon>
        <taxon>Fabales</taxon>
        <taxon>Fabaceae</taxon>
        <taxon>Papilionoideae</taxon>
        <taxon>50 kb inversion clade</taxon>
        <taxon>NPAAA clade</taxon>
        <taxon>Hologalegina</taxon>
        <taxon>IRL clade</taxon>
        <taxon>Trifolieae</taxon>
        <taxon>Trifolium</taxon>
    </lineage>
</organism>
<dbReference type="EMBL" id="LXQA010433899">
    <property type="protein sequence ID" value="MCI51569.1"/>
    <property type="molecule type" value="Genomic_DNA"/>
</dbReference>
<dbReference type="AlphaFoldDB" id="A0A392SSD5"/>
<sequence length="59" mass="6592">MLDKAFLGFDEFPRKDFRSIGWISGKSGTDNFSIKMGFTCNFSCKRFIAPSPSSSSESQ</sequence>
<keyword evidence="2" id="KW-1185">Reference proteome</keyword>
<reference evidence="1 2" key="1">
    <citation type="journal article" date="2018" name="Front. Plant Sci.">
        <title>Red Clover (Trifolium pratense) and Zigzag Clover (T. medium) - A Picture of Genomic Similarities and Differences.</title>
        <authorList>
            <person name="Dluhosova J."/>
            <person name="Istvanek J."/>
            <person name="Nedelnik J."/>
            <person name="Repkova J."/>
        </authorList>
    </citation>
    <scope>NUCLEOTIDE SEQUENCE [LARGE SCALE GENOMIC DNA]</scope>
    <source>
        <strain evidence="2">cv. 10/8</strain>
        <tissue evidence="1">Leaf</tissue>
    </source>
</reference>
<name>A0A392SSD5_9FABA</name>